<dbReference type="Pfam" id="PF02627">
    <property type="entry name" value="CMD"/>
    <property type="match status" value="2"/>
</dbReference>
<proteinExistence type="predicted"/>
<comment type="caution">
    <text evidence="3">The sequence shown here is derived from an EMBL/GenBank/DDBJ whole genome shotgun (WGS) entry which is preliminary data.</text>
</comment>
<accession>A0A9D1X9I8</accession>
<evidence type="ECO:0000313" key="3">
    <source>
        <dbReference type="EMBL" id="HIX73910.1"/>
    </source>
</evidence>
<dbReference type="PROSITE" id="PS51725">
    <property type="entry name" value="ABM"/>
    <property type="match status" value="1"/>
</dbReference>
<dbReference type="EMBL" id="DXEL01000023">
    <property type="protein sequence ID" value="HIX73910.1"/>
    <property type="molecule type" value="Genomic_DNA"/>
</dbReference>
<feature type="chain" id="PRO_5039103148" evidence="1">
    <location>
        <begin position="22"/>
        <end position="383"/>
    </location>
</feature>
<protein>
    <submittedName>
        <fullName evidence="3">Carboxymuconolactone decarboxylase family protein</fullName>
    </submittedName>
</protein>
<evidence type="ECO:0000256" key="1">
    <source>
        <dbReference type="SAM" id="SignalP"/>
    </source>
</evidence>
<sequence length="383" mass="42530">MKQLIIALVLGCLFFPSMTRAQNDTRTDRTALCKENYTALFGGEALTGKGTDPEFMSILQKFIFGEVFAVGELDHKTRELITCTVLTTMQTLPQLKFHAAAALNVGVTPVELREAVYQCAPFIGFPRTLNAIDVINEVFREKGIALPLEAQGTTTEENRYEKGFAIQNPLYGNEIAERMADVPGGMGADVARFLTEYCFGDIYTRDGLDVKTRELLIYCILTTLEADSQLQSHTLGNLKLGTSKETLVAAVIQCLPYVGFPPAMKALNAIKNAGRETVDPAKQLVRLSKIEVDSSRLAEYNAYLKEEIEASMRLEPGVLTLYATAEKENPNKVTILEIYADEEAYRKHIQTPHFQKYKQGTLDMVKSLELVDSTPLIPGLKIK</sequence>
<dbReference type="InterPro" id="IPR007138">
    <property type="entry name" value="ABM_dom"/>
</dbReference>
<dbReference type="Pfam" id="PF03992">
    <property type="entry name" value="ABM"/>
    <property type="match status" value="1"/>
</dbReference>
<dbReference type="InterPro" id="IPR029032">
    <property type="entry name" value="AhpD-like"/>
</dbReference>
<dbReference type="Gene3D" id="1.20.1290.10">
    <property type="entry name" value="AhpD-like"/>
    <property type="match status" value="1"/>
</dbReference>
<dbReference type="AlphaFoldDB" id="A0A9D1X9I8"/>
<dbReference type="InterPro" id="IPR052512">
    <property type="entry name" value="4CMD/NDH-1_regulator"/>
</dbReference>
<dbReference type="Gene3D" id="3.30.70.100">
    <property type="match status" value="1"/>
</dbReference>
<dbReference type="SUPFAM" id="SSF69118">
    <property type="entry name" value="AhpD-like"/>
    <property type="match status" value="1"/>
</dbReference>
<dbReference type="SUPFAM" id="SSF54909">
    <property type="entry name" value="Dimeric alpha+beta barrel"/>
    <property type="match status" value="1"/>
</dbReference>
<evidence type="ECO:0000259" key="2">
    <source>
        <dbReference type="PROSITE" id="PS51725"/>
    </source>
</evidence>
<keyword evidence="1" id="KW-0732">Signal</keyword>
<feature type="domain" description="ABM" evidence="2">
    <location>
        <begin position="284"/>
        <end position="377"/>
    </location>
</feature>
<dbReference type="Proteomes" id="UP000886740">
    <property type="component" value="Unassembled WGS sequence"/>
</dbReference>
<organism evidence="3 4">
    <name type="scientific">Candidatus Parabacteroides intestinipullorum</name>
    <dbReference type="NCBI Taxonomy" id="2838723"/>
    <lineage>
        <taxon>Bacteria</taxon>
        <taxon>Pseudomonadati</taxon>
        <taxon>Bacteroidota</taxon>
        <taxon>Bacteroidia</taxon>
        <taxon>Bacteroidales</taxon>
        <taxon>Tannerellaceae</taxon>
        <taxon>Parabacteroides</taxon>
    </lineage>
</organism>
<dbReference type="PANTHER" id="PTHR33570">
    <property type="entry name" value="4-CARBOXYMUCONOLACTONE DECARBOXYLASE FAMILY PROTEIN"/>
    <property type="match status" value="1"/>
</dbReference>
<dbReference type="InterPro" id="IPR003779">
    <property type="entry name" value="CMD-like"/>
</dbReference>
<feature type="signal peptide" evidence="1">
    <location>
        <begin position="1"/>
        <end position="21"/>
    </location>
</feature>
<reference evidence="3" key="2">
    <citation type="submission" date="2021-04" db="EMBL/GenBank/DDBJ databases">
        <authorList>
            <person name="Gilroy R."/>
        </authorList>
    </citation>
    <scope>NUCLEOTIDE SEQUENCE</scope>
    <source>
        <strain evidence="3">ChiGjej6B6-14162</strain>
    </source>
</reference>
<gene>
    <name evidence="3" type="ORF">H9977_02540</name>
</gene>
<dbReference type="GO" id="GO:0051920">
    <property type="term" value="F:peroxiredoxin activity"/>
    <property type="evidence" value="ECO:0007669"/>
    <property type="project" value="InterPro"/>
</dbReference>
<dbReference type="PANTHER" id="PTHR33570:SF2">
    <property type="entry name" value="CARBOXYMUCONOLACTONE DECARBOXYLASE-LIKE DOMAIN-CONTAINING PROTEIN"/>
    <property type="match status" value="1"/>
</dbReference>
<reference evidence="3" key="1">
    <citation type="journal article" date="2021" name="PeerJ">
        <title>Extensive microbial diversity within the chicken gut microbiome revealed by metagenomics and culture.</title>
        <authorList>
            <person name="Gilroy R."/>
            <person name="Ravi A."/>
            <person name="Getino M."/>
            <person name="Pursley I."/>
            <person name="Horton D.L."/>
            <person name="Alikhan N.F."/>
            <person name="Baker D."/>
            <person name="Gharbi K."/>
            <person name="Hall N."/>
            <person name="Watson M."/>
            <person name="Adriaenssens E.M."/>
            <person name="Foster-Nyarko E."/>
            <person name="Jarju S."/>
            <person name="Secka A."/>
            <person name="Antonio M."/>
            <person name="Oren A."/>
            <person name="Chaudhuri R.R."/>
            <person name="La Ragione R."/>
            <person name="Hildebrand F."/>
            <person name="Pallen M.J."/>
        </authorList>
    </citation>
    <scope>NUCLEOTIDE SEQUENCE</scope>
    <source>
        <strain evidence="3">ChiGjej6B6-14162</strain>
    </source>
</reference>
<evidence type="ECO:0000313" key="4">
    <source>
        <dbReference type="Proteomes" id="UP000886740"/>
    </source>
</evidence>
<name>A0A9D1X9I8_9BACT</name>
<dbReference type="InterPro" id="IPR011008">
    <property type="entry name" value="Dimeric_a/b-barrel"/>
</dbReference>